<evidence type="ECO:0000256" key="7">
    <source>
        <dbReference type="ARBA" id="ARBA00023170"/>
    </source>
</evidence>
<feature type="transmembrane region" description="Helical" evidence="10">
    <location>
        <begin position="307"/>
        <end position="325"/>
    </location>
</feature>
<keyword evidence="5 9" id="KW-0297">G-protein coupled receptor</keyword>
<evidence type="ECO:0000256" key="10">
    <source>
        <dbReference type="SAM" id="Phobius"/>
    </source>
</evidence>
<dbReference type="Pfam" id="PF00001">
    <property type="entry name" value="7tm_1"/>
    <property type="match status" value="1"/>
</dbReference>
<reference evidence="12" key="1">
    <citation type="submission" date="2015-06" db="EMBL/GenBank/DDBJ databases">
        <title>Identification of neuropeptides and their putative G protein-coupled receptors in the rice striped stem borer Chilo suppressalis.</title>
        <authorList>
            <person name="Xu G."/>
            <person name="Ye G.-Y."/>
        </authorList>
    </citation>
    <scope>NUCLEOTIDE SEQUENCE</scope>
</reference>
<dbReference type="InterPro" id="IPR000276">
    <property type="entry name" value="GPCR_Rhodpsn"/>
</dbReference>
<dbReference type="GO" id="GO:0004930">
    <property type="term" value="F:G protein-coupled receptor activity"/>
    <property type="evidence" value="ECO:0007669"/>
    <property type="project" value="UniProtKB-KW"/>
</dbReference>
<gene>
    <name evidence="12" type="primary">A18</name>
</gene>
<keyword evidence="4 10" id="KW-1133">Transmembrane helix</keyword>
<dbReference type="InterPro" id="IPR017452">
    <property type="entry name" value="GPCR_Rhodpsn_7TM"/>
</dbReference>
<organism evidence="12">
    <name type="scientific">Chilo suppressalis</name>
    <name type="common">Asiatic rice borer moth</name>
    <dbReference type="NCBI Taxonomy" id="168631"/>
    <lineage>
        <taxon>Eukaryota</taxon>
        <taxon>Metazoa</taxon>
        <taxon>Ecdysozoa</taxon>
        <taxon>Arthropoda</taxon>
        <taxon>Hexapoda</taxon>
        <taxon>Insecta</taxon>
        <taxon>Pterygota</taxon>
        <taxon>Neoptera</taxon>
        <taxon>Endopterygota</taxon>
        <taxon>Lepidoptera</taxon>
        <taxon>Glossata</taxon>
        <taxon>Ditrysia</taxon>
        <taxon>Pyraloidea</taxon>
        <taxon>Crambidae</taxon>
        <taxon>Crambinae</taxon>
        <taxon>Chilo</taxon>
    </lineage>
</organism>
<feature type="transmembrane region" description="Helical" evidence="10">
    <location>
        <begin position="208"/>
        <end position="227"/>
    </location>
</feature>
<dbReference type="OrthoDB" id="9990906at2759"/>
<dbReference type="PANTHER" id="PTHR24243:SF230">
    <property type="entry name" value="G-PROTEIN COUPLED RECEPTORS FAMILY 1 PROFILE DOMAIN-CONTAINING PROTEIN"/>
    <property type="match status" value="1"/>
</dbReference>
<feature type="domain" description="G-protein coupled receptors family 1 profile" evidence="11">
    <location>
        <begin position="57"/>
        <end position="323"/>
    </location>
</feature>
<evidence type="ECO:0000313" key="12">
    <source>
        <dbReference type="EMBL" id="ALM88314.1"/>
    </source>
</evidence>
<feature type="transmembrane region" description="Helical" evidence="10">
    <location>
        <begin position="118"/>
        <end position="140"/>
    </location>
</feature>
<comment type="similarity">
    <text evidence="2 9">Belongs to the G-protein coupled receptor 1 family.</text>
</comment>
<evidence type="ECO:0000259" key="11">
    <source>
        <dbReference type="PROSITE" id="PS50262"/>
    </source>
</evidence>
<evidence type="ECO:0000256" key="9">
    <source>
        <dbReference type="RuleBase" id="RU000688"/>
    </source>
</evidence>
<dbReference type="PANTHER" id="PTHR24243">
    <property type="entry name" value="G-PROTEIN COUPLED RECEPTOR"/>
    <property type="match status" value="1"/>
</dbReference>
<dbReference type="EMBL" id="KT031016">
    <property type="protein sequence ID" value="ALM88314.1"/>
    <property type="molecule type" value="mRNA"/>
</dbReference>
<evidence type="ECO:0000256" key="1">
    <source>
        <dbReference type="ARBA" id="ARBA00004141"/>
    </source>
</evidence>
<feature type="transmembrane region" description="Helical" evidence="10">
    <location>
        <begin position="266"/>
        <end position="287"/>
    </location>
</feature>
<dbReference type="PRINTS" id="PR00237">
    <property type="entry name" value="GPCRRHODOPSN"/>
</dbReference>
<sequence length="433" mass="48608">MCDPPLNATNFSFYESLSEANSTFAANLTLFDYVVEQVAGLLNVYYTPLLVVLGSLGNLVSVFVFYSSKLRLQSTSQYLSALALSDTVFLFQLLPPWLNALQITGLFHLWGFCQVFVYISYVTCCLSAWLVVAFTVERFVAVLYPLRRNAVCTVARARHVIGALAAAALLLNVPVLRFAIPTTNDCNIDYTYLEHAARFNLVDTAVTFTVPLAVIIILNTWIMIGVWKLERARHQLIKAEQPVGRRPRATRMVGCPRSQQRVTRMLLIVSSVFVVLNLPAYTMRILAYAIDLSAAEYSGRWTALQQVALLFFNSNFGINFALYCLSGQNFRRALRQALPCLRRRARRGVAVRRPTSFNPARASSVSTSFVSCTEATSNCAVVSVVPTRREPFISRWTFDNSRQWQYRRPPTPAATPAGAVERFELQIFPTSDM</sequence>
<dbReference type="SUPFAM" id="SSF81321">
    <property type="entry name" value="Family A G protein-coupled receptor-like"/>
    <property type="match status" value="1"/>
</dbReference>
<proteinExistence type="evidence at transcript level"/>
<dbReference type="PROSITE" id="PS50262">
    <property type="entry name" value="G_PROTEIN_RECEP_F1_2"/>
    <property type="match status" value="1"/>
</dbReference>
<dbReference type="CDD" id="cd14978">
    <property type="entry name" value="7tmA_FMRFamide_R-like"/>
    <property type="match status" value="1"/>
</dbReference>
<dbReference type="PROSITE" id="PS00237">
    <property type="entry name" value="G_PROTEIN_RECEP_F1_1"/>
    <property type="match status" value="1"/>
</dbReference>
<keyword evidence="7 9" id="KW-0675">Receptor</keyword>
<evidence type="ECO:0000256" key="8">
    <source>
        <dbReference type="ARBA" id="ARBA00023224"/>
    </source>
</evidence>
<comment type="subcellular location">
    <subcellularLocation>
        <location evidence="1">Membrane</location>
        <topology evidence="1">Multi-pass membrane protein</topology>
    </subcellularLocation>
</comment>
<evidence type="ECO:0000256" key="4">
    <source>
        <dbReference type="ARBA" id="ARBA00022989"/>
    </source>
</evidence>
<dbReference type="AlphaFoldDB" id="A0A0S1YD85"/>
<dbReference type="Gene3D" id="1.20.1070.10">
    <property type="entry name" value="Rhodopsin 7-helix transmembrane proteins"/>
    <property type="match status" value="1"/>
</dbReference>
<keyword evidence="3 9" id="KW-0812">Transmembrane</keyword>
<evidence type="ECO:0000256" key="6">
    <source>
        <dbReference type="ARBA" id="ARBA00023136"/>
    </source>
</evidence>
<protein>
    <submittedName>
        <fullName evidence="12">Neuropeptide receptor A18</fullName>
    </submittedName>
</protein>
<evidence type="ECO:0000256" key="3">
    <source>
        <dbReference type="ARBA" id="ARBA00022692"/>
    </source>
</evidence>
<name>A0A0S1YD85_CHISP</name>
<evidence type="ECO:0000256" key="5">
    <source>
        <dbReference type="ARBA" id="ARBA00023040"/>
    </source>
</evidence>
<dbReference type="GO" id="GO:0005886">
    <property type="term" value="C:plasma membrane"/>
    <property type="evidence" value="ECO:0007669"/>
    <property type="project" value="TreeGrafter"/>
</dbReference>
<feature type="transmembrane region" description="Helical" evidence="10">
    <location>
        <begin position="160"/>
        <end position="180"/>
    </location>
</feature>
<accession>A0A0S1YD85</accession>
<feature type="transmembrane region" description="Helical" evidence="10">
    <location>
        <begin position="45"/>
        <end position="66"/>
    </location>
</feature>
<keyword evidence="8 9" id="KW-0807">Transducer</keyword>
<feature type="transmembrane region" description="Helical" evidence="10">
    <location>
        <begin position="78"/>
        <end position="98"/>
    </location>
</feature>
<evidence type="ECO:0000256" key="2">
    <source>
        <dbReference type="ARBA" id="ARBA00010663"/>
    </source>
</evidence>
<keyword evidence="6 10" id="KW-0472">Membrane</keyword>